<dbReference type="OrthoDB" id="2874983at2759"/>
<accession>A0A9P5ZGZ3</accession>
<dbReference type="AlphaFoldDB" id="A0A9P5ZGZ3"/>
<reference evidence="1" key="1">
    <citation type="submission" date="2020-11" db="EMBL/GenBank/DDBJ databases">
        <authorList>
            <consortium name="DOE Joint Genome Institute"/>
            <person name="Ahrendt S."/>
            <person name="Riley R."/>
            <person name="Andreopoulos W."/>
            <person name="Labutti K."/>
            <person name="Pangilinan J."/>
            <person name="Ruiz-Duenas F.J."/>
            <person name="Barrasa J.M."/>
            <person name="Sanchez-Garcia M."/>
            <person name="Camarero S."/>
            <person name="Miyauchi S."/>
            <person name="Serrano A."/>
            <person name="Linde D."/>
            <person name="Babiker R."/>
            <person name="Drula E."/>
            <person name="Ayuso-Fernandez I."/>
            <person name="Pacheco R."/>
            <person name="Padilla G."/>
            <person name="Ferreira P."/>
            <person name="Barriuso J."/>
            <person name="Kellner H."/>
            <person name="Castanera R."/>
            <person name="Alfaro M."/>
            <person name="Ramirez L."/>
            <person name="Pisabarro A.G."/>
            <person name="Kuo A."/>
            <person name="Tritt A."/>
            <person name="Lipzen A."/>
            <person name="He G."/>
            <person name="Yan M."/>
            <person name="Ng V."/>
            <person name="Cullen D."/>
            <person name="Martin F."/>
            <person name="Rosso M.-N."/>
            <person name="Henrissat B."/>
            <person name="Hibbett D."/>
            <person name="Martinez A.T."/>
            <person name="Grigoriev I.V."/>
        </authorList>
    </citation>
    <scope>NUCLEOTIDE SEQUENCE</scope>
    <source>
        <strain evidence="1">CIRM-BRFM 674</strain>
    </source>
</reference>
<evidence type="ECO:0000313" key="2">
    <source>
        <dbReference type="Proteomes" id="UP000807469"/>
    </source>
</evidence>
<proteinExistence type="predicted"/>
<evidence type="ECO:0000313" key="1">
    <source>
        <dbReference type="EMBL" id="KAF9485701.1"/>
    </source>
</evidence>
<keyword evidence="2" id="KW-1185">Reference proteome</keyword>
<protein>
    <submittedName>
        <fullName evidence="1">Uncharacterized protein</fullName>
    </submittedName>
</protein>
<dbReference type="Proteomes" id="UP000807469">
    <property type="component" value="Unassembled WGS sequence"/>
</dbReference>
<dbReference type="EMBL" id="MU155134">
    <property type="protein sequence ID" value="KAF9485701.1"/>
    <property type="molecule type" value="Genomic_DNA"/>
</dbReference>
<gene>
    <name evidence="1" type="ORF">BDN70DRAFT_538943</name>
</gene>
<name>A0A9P5ZGZ3_9AGAR</name>
<organism evidence="1 2">
    <name type="scientific">Pholiota conissans</name>
    <dbReference type="NCBI Taxonomy" id="109636"/>
    <lineage>
        <taxon>Eukaryota</taxon>
        <taxon>Fungi</taxon>
        <taxon>Dikarya</taxon>
        <taxon>Basidiomycota</taxon>
        <taxon>Agaricomycotina</taxon>
        <taxon>Agaricomycetes</taxon>
        <taxon>Agaricomycetidae</taxon>
        <taxon>Agaricales</taxon>
        <taxon>Agaricineae</taxon>
        <taxon>Strophariaceae</taxon>
        <taxon>Pholiota</taxon>
    </lineage>
</organism>
<comment type="caution">
    <text evidence="1">The sequence shown here is derived from an EMBL/GenBank/DDBJ whole genome shotgun (WGS) entry which is preliminary data.</text>
</comment>
<sequence length="277" mass="30629">MEISLATELFPPRTNDPINIISEHLHRSQNSPLDISAADWSSASLDRSNEPVILLLLSHCERWQRFMIGTVAVDTLAAFRTIKGRLPLLEYLSLTIAQDSSATPLNDSVLNIFEVAPRLRKVSIMGRSCTREFVLPFPQLLHYETSSPTVSLFSLTQLRSLSLTSIEVPSTLTDSVETSSLHATHSPVTFHELSKLIIKTASSHNSSLLRSIRLPSIRTICVNSGSQAICRDLTFILSRTMSPCLLTRLDLKTLIDASDLPALLSVTTSPTSSDYQR</sequence>